<evidence type="ECO:0000313" key="1">
    <source>
        <dbReference type="EMBL" id="EUD63909.1"/>
    </source>
</evidence>
<reference evidence="1 2" key="1">
    <citation type="submission" date="2013-02" db="EMBL/GenBank/DDBJ databases">
        <title>The Genome Sequence of Plasmodium inui San Antonio 1.</title>
        <authorList>
            <consortium name="The Broad Institute Genome Sequencing Platform"/>
            <consortium name="The Broad Institute Genome Sequencing Center for Infectious Disease"/>
            <person name="Neafsey D."/>
            <person name="Cheeseman I."/>
            <person name="Volkman S."/>
            <person name="Adams J."/>
            <person name="Walker B."/>
            <person name="Young S.K."/>
            <person name="Zeng Q."/>
            <person name="Gargeya S."/>
            <person name="Fitzgerald M."/>
            <person name="Haas B."/>
            <person name="Abouelleil A."/>
            <person name="Alvarado L."/>
            <person name="Arachchi H.M."/>
            <person name="Berlin A.M."/>
            <person name="Chapman S.B."/>
            <person name="Dewar J."/>
            <person name="Goldberg J."/>
            <person name="Griggs A."/>
            <person name="Gujja S."/>
            <person name="Hansen M."/>
            <person name="Howarth C."/>
            <person name="Imamovic A."/>
            <person name="Larimer J."/>
            <person name="McCowan C."/>
            <person name="Murphy C."/>
            <person name="Neiman D."/>
            <person name="Pearson M."/>
            <person name="Priest M."/>
            <person name="Roberts A."/>
            <person name="Saif S."/>
            <person name="Shea T."/>
            <person name="Sisk P."/>
            <person name="Sykes S."/>
            <person name="Wortman J."/>
            <person name="Nusbaum C."/>
            <person name="Birren B."/>
        </authorList>
    </citation>
    <scope>NUCLEOTIDE SEQUENCE [LARGE SCALE GENOMIC DNA]</scope>
    <source>
        <strain evidence="1 2">San Antonio 1</strain>
    </source>
</reference>
<dbReference type="Proteomes" id="UP000030640">
    <property type="component" value="Unassembled WGS sequence"/>
</dbReference>
<dbReference type="AlphaFoldDB" id="W7A489"/>
<dbReference type="GeneID" id="20040983"/>
<dbReference type="RefSeq" id="XP_008819502.1">
    <property type="nucleotide sequence ID" value="XM_008821280.1"/>
</dbReference>
<name>W7A489_9APIC</name>
<accession>W7A489</accession>
<dbReference type="VEuPathDB" id="PlasmoDB:C922_05709"/>
<sequence>MNIHSEYILSRYEFSTQNKVVNRTILFSHHYPPKKSYCKGYFTHKGRTLHTSCSCWYSSIPGDPYNWTTSTFIEQYYADI</sequence>
<proteinExistence type="predicted"/>
<organism evidence="1 2">
    <name type="scientific">Plasmodium inui San Antonio 1</name>
    <dbReference type="NCBI Taxonomy" id="1237626"/>
    <lineage>
        <taxon>Eukaryota</taxon>
        <taxon>Sar</taxon>
        <taxon>Alveolata</taxon>
        <taxon>Apicomplexa</taxon>
        <taxon>Aconoidasida</taxon>
        <taxon>Haemosporida</taxon>
        <taxon>Plasmodiidae</taxon>
        <taxon>Plasmodium</taxon>
        <taxon>Plasmodium (Plasmodium)</taxon>
    </lineage>
</organism>
<gene>
    <name evidence="1" type="ORF">C922_05709</name>
</gene>
<dbReference type="EMBL" id="KI965604">
    <property type="protein sequence ID" value="EUD63909.1"/>
    <property type="molecule type" value="Genomic_DNA"/>
</dbReference>
<evidence type="ECO:0000313" key="2">
    <source>
        <dbReference type="Proteomes" id="UP000030640"/>
    </source>
</evidence>
<protein>
    <submittedName>
        <fullName evidence="1">Uncharacterized protein</fullName>
    </submittedName>
</protein>
<keyword evidence="2" id="KW-1185">Reference proteome</keyword>